<protein>
    <recommendedName>
        <fullName evidence="8">RNA polymerase subunit sigma-70</fullName>
    </recommendedName>
</protein>
<reference evidence="7" key="1">
    <citation type="submission" date="2024-07" db="EMBL/GenBank/DDBJ databases">
        <title>Complete genome sequence of Verrucomicrobiaceae bacterium NT6N.</title>
        <authorList>
            <person name="Huang C."/>
            <person name="Takami H."/>
            <person name="Hamasaki K."/>
        </authorList>
    </citation>
    <scope>NUCLEOTIDE SEQUENCE</scope>
    <source>
        <strain evidence="7">NT6N</strain>
    </source>
</reference>
<evidence type="ECO:0000256" key="2">
    <source>
        <dbReference type="ARBA" id="ARBA00023015"/>
    </source>
</evidence>
<evidence type="ECO:0000259" key="5">
    <source>
        <dbReference type="Pfam" id="PF04542"/>
    </source>
</evidence>
<dbReference type="PANTHER" id="PTHR43133">
    <property type="entry name" value="RNA POLYMERASE ECF-TYPE SIGMA FACTO"/>
    <property type="match status" value="1"/>
</dbReference>
<dbReference type="GO" id="GO:0016987">
    <property type="term" value="F:sigma factor activity"/>
    <property type="evidence" value="ECO:0007669"/>
    <property type="project" value="UniProtKB-KW"/>
</dbReference>
<dbReference type="NCBIfam" id="TIGR02937">
    <property type="entry name" value="sigma70-ECF"/>
    <property type="match status" value="1"/>
</dbReference>
<organism evidence="7">
    <name type="scientific">Oceaniferula spumae</name>
    <dbReference type="NCBI Taxonomy" id="2979115"/>
    <lineage>
        <taxon>Bacteria</taxon>
        <taxon>Pseudomonadati</taxon>
        <taxon>Verrucomicrobiota</taxon>
        <taxon>Verrucomicrobiia</taxon>
        <taxon>Verrucomicrobiales</taxon>
        <taxon>Verrucomicrobiaceae</taxon>
        <taxon>Oceaniferula</taxon>
    </lineage>
</organism>
<dbReference type="Gene3D" id="1.10.10.10">
    <property type="entry name" value="Winged helix-like DNA-binding domain superfamily/Winged helix DNA-binding domain"/>
    <property type="match status" value="1"/>
</dbReference>
<comment type="similarity">
    <text evidence="1">Belongs to the sigma-70 factor family. ECF subfamily.</text>
</comment>
<accession>A0AAT9FMC9</accession>
<name>A0AAT9FMC9_9BACT</name>
<keyword evidence="3" id="KW-0731">Sigma factor</keyword>
<gene>
    <name evidence="7" type="ORF">NT6N_21480</name>
</gene>
<dbReference type="EMBL" id="AP026866">
    <property type="protein sequence ID" value="BDS07108.1"/>
    <property type="molecule type" value="Genomic_DNA"/>
</dbReference>
<evidence type="ECO:0000313" key="7">
    <source>
        <dbReference type="EMBL" id="BDS07108.1"/>
    </source>
</evidence>
<dbReference type="InterPro" id="IPR039425">
    <property type="entry name" value="RNA_pol_sigma-70-like"/>
</dbReference>
<dbReference type="Pfam" id="PF08281">
    <property type="entry name" value="Sigma70_r4_2"/>
    <property type="match status" value="1"/>
</dbReference>
<evidence type="ECO:0000256" key="3">
    <source>
        <dbReference type="ARBA" id="ARBA00023082"/>
    </source>
</evidence>
<proteinExistence type="inferred from homology"/>
<keyword evidence="2" id="KW-0805">Transcription regulation</keyword>
<dbReference type="InterPro" id="IPR036388">
    <property type="entry name" value="WH-like_DNA-bd_sf"/>
</dbReference>
<feature type="domain" description="RNA polymerase sigma-70 region 2" evidence="5">
    <location>
        <begin position="27"/>
        <end position="90"/>
    </location>
</feature>
<dbReference type="SUPFAM" id="SSF88659">
    <property type="entry name" value="Sigma3 and sigma4 domains of RNA polymerase sigma factors"/>
    <property type="match status" value="1"/>
</dbReference>
<dbReference type="InterPro" id="IPR014331">
    <property type="entry name" value="RNA_pol_sigma70_ECF_RHOBA"/>
</dbReference>
<dbReference type="AlphaFoldDB" id="A0AAT9FMC9"/>
<dbReference type="Pfam" id="PF04542">
    <property type="entry name" value="Sigma70_r2"/>
    <property type="match status" value="1"/>
</dbReference>
<evidence type="ECO:0000256" key="1">
    <source>
        <dbReference type="ARBA" id="ARBA00010641"/>
    </source>
</evidence>
<dbReference type="InterPro" id="IPR013249">
    <property type="entry name" value="RNA_pol_sigma70_r4_t2"/>
</dbReference>
<dbReference type="InterPro" id="IPR013324">
    <property type="entry name" value="RNA_pol_sigma_r3/r4-like"/>
</dbReference>
<dbReference type="InterPro" id="IPR014284">
    <property type="entry name" value="RNA_pol_sigma-70_dom"/>
</dbReference>
<evidence type="ECO:0000256" key="4">
    <source>
        <dbReference type="ARBA" id="ARBA00023163"/>
    </source>
</evidence>
<dbReference type="Gene3D" id="1.10.1740.10">
    <property type="match status" value="1"/>
</dbReference>
<dbReference type="KEGG" id="osu:NT6N_21480"/>
<dbReference type="SUPFAM" id="SSF88946">
    <property type="entry name" value="Sigma2 domain of RNA polymerase sigma factors"/>
    <property type="match status" value="1"/>
</dbReference>
<dbReference type="NCBIfam" id="TIGR02989">
    <property type="entry name" value="Sig-70_gvs1"/>
    <property type="match status" value="1"/>
</dbReference>
<evidence type="ECO:0000259" key="6">
    <source>
        <dbReference type="Pfam" id="PF08281"/>
    </source>
</evidence>
<evidence type="ECO:0008006" key="8">
    <source>
        <dbReference type="Google" id="ProtNLM"/>
    </source>
</evidence>
<keyword evidence="4" id="KW-0804">Transcription</keyword>
<dbReference type="PANTHER" id="PTHR43133:SF51">
    <property type="entry name" value="RNA POLYMERASE SIGMA FACTOR"/>
    <property type="match status" value="1"/>
</dbReference>
<dbReference type="InterPro" id="IPR007627">
    <property type="entry name" value="RNA_pol_sigma70_r2"/>
</dbReference>
<dbReference type="InterPro" id="IPR013325">
    <property type="entry name" value="RNA_pol_sigma_r2"/>
</dbReference>
<dbReference type="GO" id="GO:0003677">
    <property type="term" value="F:DNA binding"/>
    <property type="evidence" value="ECO:0007669"/>
    <property type="project" value="InterPro"/>
</dbReference>
<dbReference type="GO" id="GO:0006352">
    <property type="term" value="P:DNA-templated transcription initiation"/>
    <property type="evidence" value="ECO:0007669"/>
    <property type="project" value="InterPro"/>
</dbReference>
<sequence>MNTPEDSAPAKDSPANHDDLAGTFAVLMMKNRDALSRYLFSLHPITDEVDDLLQNTALTLWKKIDDYDQTRDFLPWALRFAYFEVLRWRKHMRKRRFVLSDELVSQLSDSASTAEDLETARFQALHDCLAKLPSTQRQVVDQRYTSQGTLKALAEKLGVSIHKVYHTLDDARDALATCVERKLIREGYEINQASK</sequence>
<feature type="domain" description="RNA polymerase sigma factor 70 region 4 type 2" evidence="6">
    <location>
        <begin position="123"/>
        <end position="175"/>
    </location>
</feature>